<feature type="transmembrane region" description="Helical" evidence="1">
    <location>
        <begin position="15"/>
        <end position="39"/>
    </location>
</feature>
<proteinExistence type="predicted"/>
<protein>
    <submittedName>
        <fullName evidence="2">Uncharacterized protein</fullName>
    </submittedName>
</protein>
<reference evidence="2 3" key="1">
    <citation type="submission" date="2016-10" db="EMBL/GenBank/DDBJ databases">
        <authorList>
            <person name="de Groot N.N."/>
        </authorList>
    </citation>
    <scope>NUCLEOTIDE SEQUENCE [LARGE SCALE GENOMIC DNA]</scope>
    <source>
        <strain evidence="2 3">DSM 44945</strain>
    </source>
</reference>
<organism evidence="2 3">
    <name type="scientific">Planifilum fulgidum</name>
    <dbReference type="NCBI Taxonomy" id="201973"/>
    <lineage>
        <taxon>Bacteria</taxon>
        <taxon>Bacillati</taxon>
        <taxon>Bacillota</taxon>
        <taxon>Bacilli</taxon>
        <taxon>Bacillales</taxon>
        <taxon>Thermoactinomycetaceae</taxon>
        <taxon>Planifilum</taxon>
    </lineage>
</organism>
<sequence>MSWLEDFFSRLISGFAWMAIFIVLLWIGLILILMFRELFSPDDRFRFREYMRRVWRRLLISYEVVSYGGLIVLPVLMLMAEEGASTYGMTLVASIVLSAVGLYVRRYAGYWPWGKKWVP</sequence>
<dbReference type="RefSeq" id="WP_092035416.1">
    <property type="nucleotide sequence ID" value="NZ_FOOK01000001.1"/>
</dbReference>
<keyword evidence="1" id="KW-1133">Transmembrane helix</keyword>
<keyword evidence="1" id="KW-0812">Transmembrane</keyword>
<accession>A0A1I2KDQ7</accession>
<evidence type="ECO:0000256" key="1">
    <source>
        <dbReference type="SAM" id="Phobius"/>
    </source>
</evidence>
<dbReference type="EMBL" id="FOOK01000001">
    <property type="protein sequence ID" value="SFF64613.1"/>
    <property type="molecule type" value="Genomic_DNA"/>
</dbReference>
<dbReference type="STRING" id="201973.SAMN04488025_101160"/>
<keyword evidence="1" id="KW-0472">Membrane</keyword>
<feature type="transmembrane region" description="Helical" evidence="1">
    <location>
        <begin position="59"/>
        <end position="80"/>
    </location>
</feature>
<dbReference type="AlphaFoldDB" id="A0A1I2KDQ7"/>
<dbReference type="OrthoDB" id="2991025at2"/>
<gene>
    <name evidence="2" type="ORF">SAMN04488025_101160</name>
</gene>
<name>A0A1I2KDQ7_9BACL</name>
<feature type="transmembrane region" description="Helical" evidence="1">
    <location>
        <begin position="86"/>
        <end position="104"/>
    </location>
</feature>
<dbReference type="Proteomes" id="UP000198661">
    <property type="component" value="Unassembled WGS sequence"/>
</dbReference>
<evidence type="ECO:0000313" key="3">
    <source>
        <dbReference type="Proteomes" id="UP000198661"/>
    </source>
</evidence>
<evidence type="ECO:0000313" key="2">
    <source>
        <dbReference type="EMBL" id="SFF64613.1"/>
    </source>
</evidence>
<keyword evidence="3" id="KW-1185">Reference proteome</keyword>